<feature type="compositionally biased region" description="Polar residues" evidence="1">
    <location>
        <begin position="14"/>
        <end position="25"/>
    </location>
</feature>
<evidence type="ECO:0000313" key="2">
    <source>
        <dbReference type="EMBL" id="GAA3144984.1"/>
    </source>
</evidence>
<proteinExistence type="predicted"/>
<protein>
    <submittedName>
        <fullName evidence="2">Uncharacterized protein</fullName>
    </submittedName>
</protein>
<organism evidence="2 3">
    <name type="scientific">Streptomyces rectiviolaceus</name>
    <dbReference type="NCBI Taxonomy" id="332591"/>
    <lineage>
        <taxon>Bacteria</taxon>
        <taxon>Bacillati</taxon>
        <taxon>Actinomycetota</taxon>
        <taxon>Actinomycetes</taxon>
        <taxon>Kitasatosporales</taxon>
        <taxon>Streptomycetaceae</taxon>
        <taxon>Streptomyces</taxon>
    </lineage>
</organism>
<gene>
    <name evidence="2" type="ORF">GCM10010449_75350</name>
</gene>
<comment type="caution">
    <text evidence="2">The sequence shown here is derived from an EMBL/GenBank/DDBJ whole genome shotgun (WGS) entry which is preliminary data.</text>
</comment>
<name>A0ABP6NDT4_9ACTN</name>
<dbReference type="Proteomes" id="UP001501637">
    <property type="component" value="Unassembled WGS sequence"/>
</dbReference>
<feature type="region of interest" description="Disordered" evidence="1">
    <location>
        <begin position="1"/>
        <end position="25"/>
    </location>
</feature>
<feature type="compositionally biased region" description="Low complexity" evidence="1">
    <location>
        <begin position="1"/>
        <end position="13"/>
    </location>
</feature>
<accession>A0ABP6NDT4</accession>
<sequence>MGSSDAAAAAGSSITVTSNMTPPSHRQLFSSRGMLLSGVWGTQRPECAVVVAGGDGGDGTPSPLRPSAQRSGWKPYAKLYLPSSGSPSPLSHSS</sequence>
<dbReference type="EMBL" id="BAAAUG010000184">
    <property type="protein sequence ID" value="GAA3144984.1"/>
    <property type="molecule type" value="Genomic_DNA"/>
</dbReference>
<feature type="region of interest" description="Disordered" evidence="1">
    <location>
        <begin position="52"/>
        <end position="71"/>
    </location>
</feature>
<evidence type="ECO:0000313" key="3">
    <source>
        <dbReference type="Proteomes" id="UP001501637"/>
    </source>
</evidence>
<reference evidence="3" key="1">
    <citation type="journal article" date="2019" name="Int. J. Syst. Evol. Microbiol.">
        <title>The Global Catalogue of Microorganisms (GCM) 10K type strain sequencing project: providing services to taxonomists for standard genome sequencing and annotation.</title>
        <authorList>
            <consortium name="The Broad Institute Genomics Platform"/>
            <consortium name="The Broad Institute Genome Sequencing Center for Infectious Disease"/>
            <person name="Wu L."/>
            <person name="Ma J."/>
        </authorList>
    </citation>
    <scope>NUCLEOTIDE SEQUENCE [LARGE SCALE GENOMIC DNA]</scope>
    <source>
        <strain evidence="3">JCM 9092</strain>
    </source>
</reference>
<evidence type="ECO:0000256" key="1">
    <source>
        <dbReference type="SAM" id="MobiDB-lite"/>
    </source>
</evidence>
<keyword evidence="3" id="KW-1185">Reference proteome</keyword>